<dbReference type="PANTHER" id="PTHR43107:SF15">
    <property type="entry name" value="FATTY ACID TRANSPORT PROTEIN 3, ISOFORM A"/>
    <property type="match status" value="1"/>
</dbReference>
<dbReference type="GeneID" id="116170917"/>
<dbReference type="RefSeq" id="XP_031343333.1">
    <property type="nucleotide sequence ID" value="XM_031487473.1"/>
</dbReference>
<dbReference type="GO" id="GO:0005886">
    <property type="term" value="C:plasma membrane"/>
    <property type="evidence" value="ECO:0007669"/>
    <property type="project" value="TreeGrafter"/>
</dbReference>
<keyword evidence="5" id="KW-0067">ATP-binding</keyword>
<dbReference type="InterPro" id="IPR045851">
    <property type="entry name" value="AMP-bd_C_sf"/>
</dbReference>
<name>A0A1Y1LWF2_PHOPY</name>
<dbReference type="Pfam" id="PF00501">
    <property type="entry name" value="AMP-binding"/>
    <property type="match status" value="1"/>
</dbReference>
<comment type="catalytic activity">
    <reaction evidence="7">
        <text>a very long-chain fatty acid + ATP + CoA = a very long-chain fatty acyl-CoA + AMP + diphosphate</text>
        <dbReference type="Rhea" id="RHEA:54536"/>
        <dbReference type="ChEBI" id="CHEBI:30616"/>
        <dbReference type="ChEBI" id="CHEBI:33019"/>
        <dbReference type="ChEBI" id="CHEBI:57287"/>
        <dbReference type="ChEBI" id="CHEBI:58950"/>
        <dbReference type="ChEBI" id="CHEBI:138261"/>
        <dbReference type="ChEBI" id="CHEBI:456215"/>
    </reaction>
    <physiologicalReaction direction="left-to-right" evidence="7">
        <dbReference type="Rhea" id="RHEA:54537"/>
    </physiologicalReaction>
</comment>
<comment type="similarity">
    <text evidence="1">Belongs to the ATP-dependent AMP-binding enzyme family.</text>
</comment>
<keyword evidence="4" id="KW-0276">Fatty acid metabolism</keyword>
<evidence type="ECO:0000256" key="5">
    <source>
        <dbReference type="ARBA" id="ARBA00022840"/>
    </source>
</evidence>
<dbReference type="Gene3D" id="3.30.300.30">
    <property type="match status" value="1"/>
</dbReference>
<dbReference type="RefSeq" id="XP_031343342.1">
    <property type="nucleotide sequence ID" value="XM_031487482.1"/>
</dbReference>
<evidence type="ECO:0000256" key="8">
    <source>
        <dbReference type="ARBA" id="ARBA00041297"/>
    </source>
</evidence>
<dbReference type="Pfam" id="PF13193">
    <property type="entry name" value="AMP-binding_C"/>
    <property type="match status" value="1"/>
</dbReference>
<evidence type="ECO:0000259" key="11">
    <source>
        <dbReference type="Pfam" id="PF13193"/>
    </source>
</evidence>
<evidence type="ECO:0000313" key="12">
    <source>
        <dbReference type="EMBL" id="JAV77859.1"/>
    </source>
</evidence>
<dbReference type="GO" id="GO:0005524">
    <property type="term" value="F:ATP binding"/>
    <property type="evidence" value="ECO:0007669"/>
    <property type="project" value="UniProtKB-KW"/>
</dbReference>
<dbReference type="GO" id="GO:0044539">
    <property type="term" value="P:long-chain fatty acid import into cell"/>
    <property type="evidence" value="ECO:0007669"/>
    <property type="project" value="TreeGrafter"/>
</dbReference>
<reference evidence="12" key="1">
    <citation type="journal article" date="2016" name="Sci. Rep.">
        <title>Molecular characterization of firefly nuptial gifts: a multi-omics approach sheds light on postcopulatory sexual selection.</title>
        <authorList>
            <person name="Al-Wathiqui N."/>
            <person name="Fallon T.R."/>
            <person name="South A."/>
            <person name="Weng J.K."/>
            <person name="Lewis S.M."/>
        </authorList>
    </citation>
    <scope>NUCLEOTIDE SEQUENCE</scope>
</reference>
<protein>
    <recommendedName>
        <fullName evidence="6">long-chain-fatty-acid--CoA ligase</fullName>
        <ecNumber evidence="6">6.2.1.3</ecNumber>
    </recommendedName>
    <alternativeName>
        <fullName evidence="8">Long-chain-fatty-acid--CoA ligase</fullName>
    </alternativeName>
</protein>
<dbReference type="Gene3D" id="3.40.50.12780">
    <property type="entry name" value="N-terminal domain of ligase-like"/>
    <property type="match status" value="1"/>
</dbReference>
<evidence type="ECO:0000259" key="10">
    <source>
        <dbReference type="Pfam" id="PF00501"/>
    </source>
</evidence>
<feature type="domain" description="AMP-dependent synthetase/ligase" evidence="10">
    <location>
        <begin position="57"/>
        <end position="400"/>
    </location>
</feature>
<dbReference type="InterPro" id="IPR020845">
    <property type="entry name" value="AMP-binding_CS"/>
</dbReference>
<evidence type="ECO:0000256" key="6">
    <source>
        <dbReference type="ARBA" id="ARBA00026121"/>
    </source>
</evidence>
<evidence type="ECO:0000256" key="3">
    <source>
        <dbReference type="ARBA" id="ARBA00022741"/>
    </source>
</evidence>
<accession>A0A1Y1LWF2</accession>
<dbReference type="PROSITE" id="PS00455">
    <property type="entry name" value="AMP_BINDING"/>
    <property type="match status" value="1"/>
</dbReference>
<dbReference type="FunFam" id="3.30.300.30:FF:000002">
    <property type="entry name" value="Long-chain fatty acid transport protein 1"/>
    <property type="match status" value="1"/>
</dbReference>
<feature type="domain" description="AMP-binding enzyme C-terminal" evidence="11">
    <location>
        <begin position="490"/>
        <end position="565"/>
    </location>
</feature>
<dbReference type="EMBL" id="GEZM01045212">
    <property type="protein sequence ID" value="JAV77859.1"/>
    <property type="molecule type" value="Transcribed_RNA"/>
</dbReference>
<dbReference type="EC" id="6.2.1.3" evidence="6"/>
<comment type="catalytic activity">
    <reaction evidence="9">
        <text>tetracosanoate + ATP + CoA = tetracosanoyl-CoA + AMP + diphosphate</text>
        <dbReference type="Rhea" id="RHEA:33639"/>
        <dbReference type="ChEBI" id="CHEBI:30616"/>
        <dbReference type="ChEBI" id="CHEBI:31014"/>
        <dbReference type="ChEBI" id="CHEBI:33019"/>
        <dbReference type="ChEBI" id="CHEBI:57287"/>
        <dbReference type="ChEBI" id="CHEBI:65052"/>
        <dbReference type="ChEBI" id="CHEBI:456215"/>
    </reaction>
    <physiologicalReaction direction="left-to-right" evidence="9">
        <dbReference type="Rhea" id="RHEA:33640"/>
    </physiologicalReaction>
</comment>
<dbReference type="GO" id="GO:0004467">
    <property type="term" value="F:long-chain fatty acid-CoA ligase activity"/>
    <property type="evidence" value="ECO:0007669"/>
    <property type="project" value="UniProtKB-EC"/>
</dbReference>
<dbReference type="SUPFAM" id="SSF56801">
    <property type="entry name" value="Acetyl-CoA synthetase-like"/>
    <property type="match status" value="1"/>
</dbReference>
<keyword evidence="4" id="KW-0443">Lipid metabolism</keyword>
<sequence length="613" mass="69845">MWCLVAVISLLLFIFNYGRWSRLLNRLGKEFKTLRVYTLLFYTVATKYKRSVCENFDQLVATHPQKVLFYFQDEIWTSSKVKEESNKVSLYFESRGYRRGDVVAIMLDNCPEYICLWLGLAQIGVVPALINTNIVKDALVHSLSVAKCSAVIYGSNYGPTINDIAKQFTNLEKYQLPCKTADEGLSGEIDLRTELRNIDPYTFIQKLKFRRNDVLMFIFTSGTTGLPKAALLSHAKYSLLSSTAILLPPNSVIYCPMPLYHASGSVLGVGQALIWGNTVVLRKKFSASNFWSDCIQYRCNVAQYIGEMCRYVLSASDDKKINHPVKIMYGNGLKPHVWRQFNSKFGIERVLEFYGATDCNGSFVNLTNTVGSVGYLPLLLKFLCPMVPVKFDRETGEPLRDKNGRCIKCRTREPGVLIVKITNKFGLLDYEGYTNKEDTNKKIVKNAFKIGDRYCNTGDVFEIDEDGDYYFIDRIGDTFRWKGENVSTCEVEDVINNLIHLNDATVFGVQIPSAEGRAGMAAIVSDDLELDTDHLLKGLKENLPSYAIPLFIRVMKSIPVTSTFKLMKVQLRTEGYNVNFVKDKIYFYDQRCDKYVLLSLDLYDEIMRKTLKL</sequence>
<proteinExistence type="inferred from homology"/>
<dbReference type="InterPro" id="IPR025110">
    <property type="entry name" value="AMP-bd_C"/>
</dbReference>
<dbReference type="GO" id="GO:0005324">
    <property type="term" value="F:long-chain fatty acid transmembrane transporter activity"/>
    <property type="evidence" value="ECO:0007669"/>
    <property type="project" value="TreeGrafter"/>
</dbReference>
<keyword evidence="3" id="KW-0547">Nucleotide-binding</keyword>
<dbReference type="EMBL" id="GEZM01045208">
    <property type="protein sequence ID" value="JAV77865.1"/>
    <property type="molecule type" value="Transcribed_RNA"/>
</dbReference>
<evidence type="ECO:0000256" key="7">
    <source>
        <dbReference type="ARBA" id="ARBA00036527"/>
    </source>
</evidence>
<dbReference type="KEGG" id="ppyr:116170917"/>
<dbReference type="RefSeq" id="XP_031343352.1">
    <property type="nucleotide sequence ID" value="XM_031487492.1"/>
</dbReference>
<dbReference type="PANTHER" id="PTHR43107">
    <property type="entry name" value="LONG-CHAIN FATTY ACID TRANSPORT PROTEIN"/>
    <property type="match status" value="1"/>
</dbReference>
<organism evidence="12">
    <name type="scientific">Photinus pyralis</name>
    <name type="common">Common eastern firefly</name>
    <name type="synonym">Lampyris pyralis</name>
    <dbReference type="NCBI Taxonomy" id="7054"/>
    <lineage>
        <taxon>Eukaryota</taxon>
        <taxon>Metazoa</taxon>
        <taxon>Ecdysozoa</taxon>
        <taxon>Arthropoda</taxon>
        <taxon>Hexapoda</taxon>
        <taxon>Insecta</taxon>
        <taxon>Pterygota</taxon>
        <taxon>Neoptera</taxon>
        <taxon>Endopterygota</taxon>
        <taxon>Coleoptera</taxon>
        <taxon>Polyphaga</taxon>
        <taxon>Elateriformia</taxon>
        <taxon>Elateroidea</taxon>
        <taxon>Lampyridae</taxon>
        <taxon>Lampyrinae</taxon>
        <taxon>Photinus</taxon>
    </lineage>
</organism>
<evidence type="ECO:0000256" key="4">
    <source>
        <dbReference type="ARBA" id="ARBA00022832"/>
    </source>
</evidence>
<evidence type="ECO:0000256" key="9">
    <source>
        <dbReference type="ARBA" id="ARBA00048666"/>
    </source>
</evidence>
<evidence type="ECO:0000256" key="2">
    <source>
        <dbReference type="ARBA" id="ARBA00022598"/>
    </source>
</evidence>
<dbReference type="AlphaFoldDB" id="A0A1Y1LWF2"/>
<dbReference type="OrthoDB" id="288590at2759"/>
<keyword evidence="2" id="KW-0436">Ligase</keyword>
<dbReference type="GO" id="GO:0005789">
    <property type="term" value="C:endoplasmic reticulum membrane"/>
    <property type="evidence" value="ECO:0007669"/>
    <property type="project" value="TreeGrafter"/>
</dbReference>
<dbReference type="InterPro" id="IPR000873">
    <property type="entry name" value="AMP-dep_synth/lig_dom"/>
</dbReference>
<dbReference type="InterPro" id="IPR042099">
    <property type="entry name" value="ANL_N_sf"/>
</dbReference>
<evidence type="ECO:0000256" key="1">
    <source>
        <dbReference type="ARBA" id="ARBA00006432"/>
    </source>
</evidence>